<gene>
    <name evidence="2" type="ORF">SAMN02745219_01761</name>
</gene>
<evidence type="ECO:0000313" key="2">
    <source>
        <dbReference type="EMBL" id="SHJ10236.1"/>
    </source>
</evidence>
<dbReference type="STRING" id="1121432.SAMN02745219_01761"/>
<evidence type="ECO:0000259" key="1">
    <source>
        <dbReference type="Pfam" id="PF13187"/>
    </source>
</evidence>
<dbReference type="Proteomes" id="UP000184529">
    <property type="component" value="Unassembled WGS sequence"/>
</dbReference>
<dbReference type="AlphaFoldDB" id="A0A1M6GJY9"/>
<dbReference type="RefSeq" id="WP_072868921.1">
    <property type="nucleotide sequence ID" value="NZ_FQZM01000019.1"/>
</dbReference>
<reference evidence="3" key="1">
    <citation type="submission" date="2016-11" db="EMBL/GenBank/DDBJ databases">
        <authorList>
            <person name="Varghese N."/>
            <person name="Submissions S."/>
        </authorList>
    </citation>
    <scope>NUCLEOTIDE SEQUENCE [LARGE SCALE GENOMIC DNA]</scope>
    <source>
        <strain evidence="3">DSM 16057</strain>
    </source>
</reference>
<protein>
    <submittedName>
        <fullName evidence="2">4Fe-4S dicluster domain-containing protein</fullName>
    </submittedName>
</protein>
<evidence type="ECO:0000313" key="3">
    <source>
        <dbReference type="Proteomes" id="UP000184529"/>
    </source>
</evidence>
<organism evidence="2 3">
    <name type="scientific">Desulfofundulus thermosubterraneus DSM 16057</name>
    <dbReference type="NCBI Taxonomy" id="1121432"/>
    <lineage>
        <taxon>Bacteria</taxon>
        <taxon>Bacillati</taxon>
        <taxon>Bacillota</taxon>
        <taxon>Clostridia</taxon>
        <taxon>Eubacteriales</taxon>
        <taxon>Peptococcaceae</taxon>
        <taxon>Desulfofundulus</taxon>
    </lineage>
</organism>
<dbReference type="SUPFAM" id="SSF46548">
    <property type="entry name" value="alpha-helical ferredoxin"/>
    <property type="match status" value="1"/>
</dbReference>
<keyword evidence="3" id="KW-1185">Reference proteome</keyword>
<dbReference type="InterPro" id="IPR051460">
    <property type="entry name" value="HdrC_iron-sulfur_subunit"/>
</dbReference>
<dbReference type="EMBL" id="FQZM01000019">
    <property type="protein sequence ID" value="SHJ10236.1"/>
    <property type="molecule type" value="Genomic_DNA"/>
</dbReference>
<dbReference type="InterPro" id="IPR017896">
    <property type="entry name" value="4Fe4S_Fe-S-bd"/>
</dbReference>
<sequence length="117" mass="13362">MHEDRPFREITLQDLERLDPVTLHIARSCANCGRCGGACLARIRDLSPARVLRLLQLGRLDEVLTSRFLWSCIGCRRCSRCCPQELDVATAVVRLRRLAARHPRATFPEHLLRLLCS</sequence>
<feature type="domain" description="4Fe-4S ferredoxin-type" evidence="1">
    <location>
        <begin position="29"/>
        <end position="85"/>
    </location>
</feature>
<dbReference type="Pfam" id="PF13187">
    <property type="entry name" value="Fer4_9"/>
    <property type="match status" value="1"/>
</dbReference>
<name>A0A1M6GJY9_9FIRM</name>
<accession>A0A1M6GJY9</accession>
<dbReference type="PANTHER" id="PTHR43255">
    <property type="entry name" value="IRON-SULFUR-BINDING OXIDOREDUCTASE FADF-RELATED-RELATED"/>
    <property type="match status" value="1"/>
</dbReference>
<proteinExistence type="predicted"/>
<dbReference type="Gene3D" id="1.10.1060.10">
    <property type="entry name" value="Alpha-helical ferredoxin"/>
    <property type="match status" value="1"/>
</dbReference>
<dbReference type="PANTHER" id="PTHR43255:SF2">
    <property type="entry name" value="HETERODISULFIDE REDUCTASE RELATED PROTEIN"/>
    <property type="match status" value="1"/>
</dbReference>
<dbReference type="GO" id="GO:0051536">
    <property type="term" value="F:iron-sulfur cluster binding"/>
    <property type="evidence" value="ECO:0007669"/>
    <property type="project" value="InterPro"/>
</dbReference>
<dbReference type="InterPro" id="IPR009051">
    <property type="entry name" value="Helical_ferredxn"/>
</dbReference>
<dbReference type="GO" id="GO:0005886">
    <property type="term" value="C:plasma membrane"/>
    <property type="evidence" value="ECO:0007669"/>
    <property type="project" value="TreeGrafter"/>
</dbReference>